<feature type="non-terminal residue" evidence="2">
    <location>
        <position position="219"/>
    </location>
</feature>
<dbReference type="OrthoDB" id="5914531at2759"/>
<dbReference type="AlphaFoldDB" id="A0A8X6L512"/>
<reference evidence="2" key="1">
    <citation type="submission" date="2020-07" db="EMBL/GenBank/DDBJ databases">
        <title>Multicomponent nature underlies the extraordinary mechanical properties of spider dragline silk.</title>
        <authorList>
            <person name="Kono N."/>
            <person name="Nakamura H."/>
            <person name="Mori M."/>
            <person name="Yoshida Y."/>
            <person name="Ohtoshi R."/>
            <person name="Malay A.D."/>
            <person name="Moran D.A.P."/>
            <person name="Tomita M."/>
            <person name="Numata K."/>
            <person name="Arakawa K."/>
        </authorList>
    </citation>
    <scope>NUCLEOTIDE SEQUENCE</scope>
</reference>
<feature type="non-terminal residue" evidence="2">
    <location>
        <position position="1"/>
    </location>
</feature>
<evidence type="ECO:0000256" key="1">
    <source>
        <dbReference type="SAM" id="MobiDB-lite"/>
    </source>
</evidence>
<feature type="compositionally biased region" description="Polar residues" evidence="1">
    <location>
        <begin position="129"/>
        <end position="138"/>
    </location>
</feature>
<organism evidence="2 3">
    <name type="scientific">Trichonephila clavata</name>
    <name type="common">Joro spider</name>
    <name type="synonym">Nephila clavata</name>
    <dbReference type="NCBI Taxonomy" id="2740835"/>
    <lineage>
        <taxon>Eukaryota</taxon>
        <taxon>Metazoa</taxon>
        <taxon>Ecdysozoa</taxon>
        <taxon>Arthropoda</taxon>
        <taxon>Chelicerata</taxon>
        <taxon>Arachnida</taxon>
        <taxon>Araneae</taxon>
        <taxon>Araneomorphae</taxon>
        <taxon>Entelegynae</taxon>
        <taxon>Araneoidea</taxon>
        <taxon>Nephilidae</taxon>
        <taxon>Trichonephila</taxon>
    </lineage>
</organism>
<keyword evidence="3" id="KW-1185">Reference proteome</keyword>
<evidence type="ECO:0000313" key="3">
    <source>
        <dbReference type="Proteomes" id="UP000887116"/>
    </source>
</evidence>
<dbReference type="EMBL" id="BMAO01004352">
    <property type="protein sequence ID" value="GFQ94053.1"/>
    <property type="molecule type" value="Genomic_DNA"/>
</dbReference>
<accession>A0A8X6L512</accession>
<comment type="caution">
    <text evidence="2">The sequence shown here is derived from an EMBL/GenBank/DDBJ whole genome shotgun (WGS) entry which is preliminary data.</text>
</comment>
<feature type="region of interest" description="Disordered" evidence="1">
    <location>
        <begin position="126"/>
        <end position="155"/>
    </location>
</feature>
<evidence type="ECO:0000313" key="2">
    <source>
        <dbReference type="EMBL" id="GFQ94053.1"/>
    </source>
</evidence>
<proteinExistence type="predicted"/>
<protein>
    <submittedName>
        <fullName evidence="2">SH2 domain-containing adapter protein B</fullName>
    </submittedName>
</protein>
<feature type="region of interest" description="Disordered" evidence="1">
    <location>
        <begin position="1"/>
        <end position="25"/>
    </location>
</feature>
<dbReference type="Proteomes" id="UP000887116">
    <property type="component" value="Unassembled WGS sequence"/>
</dbReference>
<sequence>NPESPIEVTSPLNNTSQEDKSKTFSPSVEFKKLDVADETKKHLNDSHPTKINIQTTSSNDNCCNDNDIPAGIIPSMTPSHSMQYNKCFENASTSSSEKNQDGEFRNGCEITNMAFDTQEDRKKIYQEPHSGTNSQYATKRQENDFRAGNETGSSGEIQLSRTCREDMKRGNFESNSAMRGNLWLDFSRAPKRPRRHLCLDIKGPEVEDEMEPITYLKKQ</sequence>
<gene>
    <name evidence="2" type="primary">Shb</name>
    <name evidence="2" type="ORF">TNCT_2341</name>
</gene>
<name>A0A8X6L512_TRICU</name>